<protein>
    <submittedName>
        <fullName evidence="1">Uncharacterized protein</fullName>
    </submittedName>
</protein>
<dbReference type="SUPFAM" id="SSF109998">
    <property type="entry name" value="Triger factor/SurA peptide-binding domain-like"/>
    <property type="match status" value="1"/>
</dbReference>
<reference evidence="1 2" key="1">
    <citation type="submission" date="2016-10" db="EMBL/GenBank/DDBJ databases">
        <authorList>
            <person name="de Groot N.N."/>
        </authorList>
    </citation>
    <scope>NUCLEOTIDE SEQUENCE [LARGE SCALE GENOMIC DNA]</scope>
    <source>
        <strain evidence="1 2">DSM 15695</strain>
    </source>
</reference>
<name>A0A1H9B3C8_9LACT</name>
<dbReference type="InterPro" id="IPR027304">
    <property type="entry name" value="Trigger_fact/SurA_dom_sf"/>
</dbReference>
<dbReference type="AlphaFoldDB" id="A0A1H9B3C8"/>
<dbReference type="OrthoDB" id="2139151at2"/>
<accession>A0A1H9B3C8</accession>
<gene>
    <name evidence="1" type="ORF">SAMN04488558_102151</name>
</gene>
<dbReference type="STRING" id="89093.SAMN04488558_102151"/>
<dbReference type="EMBL" id="FOEN01000002">
    <property type="protein sequence ID" value="SEP83345.1"/>
    <property type="molecule type" value="Genomic_DNA"/>
</dbReference>
<keyword evidence="2" id="KW-1185">Reference proteome</keyword>
<evidence type="ECO:0000313" key="2">
    <source>
        <dbReference type="Proteomes" id="UP000198833"/>
    </source>
</evidence>
<dbReference type="RefSeq" id="WP_092570606.1">
    <property type="nucleotide sequence ID" value="NZ_CP149446.1"/>
</dbReference>
<proteinExistence type="predicted"/>
<dbReference type="Proteomes" id="UP000198833">
    <property type="component" value="Unassembled WGS sequence"/>
</dbReference>
<sequence>MQSSVTNYIDYQKIPIPEDLLTIEIPSWDAVAQPLVDYAEEQYAKMTGQEWSALTDEKVAALNLPGIDNLAQLKQYGMETYQKNQENYQYFEQVLPFILKFYRQTANTVMDRSEKEAYVKEYIEQVEAYAQAEGRTLKAYARDRLKLEFEGDVRDILAERALEDFTFKLIAQDIFNQSGRQLNEETYESFIMQNVLHNQADEIELREQIPYQRYLKMIPEMELSQEMFQYYVKQMKIKINPGAEVRLFKNR</sequence>
<organism evidence="1 2">
    <name type="scientific">Ignavigranum ruoffiae</name>
    <dbReference type="NCBI Taxonomy" id="89093"/>
    <lineage>
        <taxon>Bacteria</taxon>
        <taxon>Bacillati</taxon>
        <taxon>Bacillota</taxon>
        <taxon>Bacilli</taxon>
        <taxon>Lactobacillales</taxon>
        <taxon>Aerococcaceae</taxon>
        <taxon>Ignavigranum</taxon>
    </lineage>
</organism>
<evidence type="ECO:0000313" key="1">
    <source>
        <dbReference type="EMBL" id="SEP83345.1"/>
    </source>
</evidence>